<dbReference type="AlphaFoldDB" id="F8P8Z5"/>
<evidence type="ECO:0000256" key="4">
    <source>
        <dbReference type="ARBA" id="ARBA00022989"/>
    </source>
</evidence>
<evidence type="ECO:0000256" key="9">
    <source>
        <dbReference type="ARBA" id="ARBA00048048"/>
    </source>
</evidence>
<evidence type="ECO:0000256" key="5">
    <source>
        <dbReference type="ARBA" id="ARBA00023136"/>
    </source>
</evidence>
<feature type="region of interest" description="Disordered" evidence="11">
    <location>
        <begin position="146"/>
        <end position="197"/>
    </location>
</feature>
<feature type="compositionally biased region" description="Polar residues" evidence="11">
    <location>
        <begin position="166"/>
        <end position="186"/>
    </location>
</feature>
<evidence type="ECO:0000313" key="13">
    <source>
        <dbReference type="EMBL" id="EGO20124.1"/>
    </source>
</evidence>
<proteinExistence type="inferred from homology"/>
<feature type="transmembrane region" description="Helical" evidence="10">
    <location>
        <begin position="74"/>
        <end position="98"/>
    </location>
</feature>
<dbReference type="RefSeq" id="XP_007322869.1">
    <property type="nucleotide sequence ID" value="XM_007322807.1"/>
</dbReference>
<keyword evidence="7" id="KW-0449">Lipoprotein</keyword>
<feature type="domain" description="Palmitoyltransferase DHHC" evidence="12">
    <location>
        <begin position="253"/>
        <end position="373"/>
    </location>
</feature>
<evidence type="ECO:0000256" key="11">
    <source>
        <dbReference type="SAM" id="MobiDB-lite"/>
    </source>
</evidence>
<feature type="transmembrane region" description="Helical" evidence="10">
    <location>
        <begin position="339"/>
        <end position="357"/>
    </location>
</feature>
<dbReference type="GO" id="GO:0019706">
    <property type="term" value="F:protein-cysteine S-palmitoyltransferase activity"/>
    <property type="evidence" value="ECO:0007669"/>
    <property type="project" value="UniProtKB-EC"/>
</dbReference>
<protein>
    <recommendedName>
        <fullName evidence="10">Palmitoyltransferase</fullName>
        <ecNumber evidence="10">2.3.1.225</ecNumber>
    </recommendedName>
</protein>
<accession>F8P8Z5</accession>
<dbReference type="PROSITE" id="PS50216">
    <property type="entry name" value="DHHC"/>
    <property type="match status" value="1"/>
</dbReference>
<evidence type="ECO:0000256" key="6">
    <source>
        <dbReference type="ARBA" id="ARBA00023139"/>
    </source>
</evidence>
<dbReference type="InterPro" id="IPR039859">
    <property type="entry name" value="PFA4/ZDH16/20/ERF2-like"/>
</dbReference>
<evidence type="ECO:0000256" key="1">
    <source>
        <dbReference type="ARBA" id="ARBA00004141"/>
    </source>
</evidence>
<dbReference type="Pfam" id="PF01529">
    <property type="entry name" value="DHHC"/>
    <property type="match status" value="1"/>
</dbReference>
<keyword evidence="5 10" id="KW-0472">Membrane</keyword>
<evidence type="ECO:0000256" key="8">
    <source>
        <dbReference type="ARBA" id="ARBA00023315"/>
    </source>
</evidence>
<organism>
    <name type="scientific">Serpula lacrymans var. lacrymans (strain S7.9)</name>
    <name type="common">Dry rot fungus</name>
    <dbReference type="NCBI Taxonomy" id="578457"/>
    <lineage>
        <taxon>Eukaryota</taxon>
        <taxon>Fungi</taxon>
        <taxon>Dikarya</taxon>
        <taxon>Basidiomycota</taxon>
        <taxon>Agaricomycotina</taxon>
        <taxon>Agaricomycetes</taxon>
        <taxon>Agaricomycetidae</taxon>
        <taxon>Boletales</taxon>
        <taxon>Coniophorineae</taxon>
        <taxon>Serpulaceae</taxon>
        <taxon>Serpula</taxon>
    </lineage>
</organism>
<keyword evidence="2 10" id="KW-0808">Transferase</keyword>
<evidence type="ECO:0000256" key="2">
    <source>
        <dbReference type="ARBA" id="ARBA00022679"/>
    </source>
</evidence>
<comment type="subcellular location">
    <subcellularLocation>
        <location evidence="1">Membrane</location>
        <topology evidence="1">Multi-pass membrane protein</topology>
    </subcellularLocation>
</comment>
<name>F8P8Z5_SERL9</name>
<dbReference type="GO" id="GO:0016020">
    <property type="term" value="C:membrane"/>
    <property type="evidence" value="ECO:0007669"/>
    <property type="project" value="UniProtKB-SubCell"/>
</dbReference>
<dbReference type="Proteomes" id="UP000008064">
    <property type="component" value="Unassembled WGS sequence"/>
</dbReference>
<evidence type="ECO:0000256" key="3">
    <source>
        <dbReference type="ARBA" id="ARBA00022692"/>
    </source>
</evidence>
<keyword evidence="3 10" id="KW-0812">Transmembrane</keyword>
<comment type="similarity">
    <text evidence="10">Belongs to the DHHC palmitoyltransferase family.</text>
</comment>
<feature type="compositionally biased region" description="Basic and acidic residues" evidence="11">
    <location>
        <begin position="148"/>
        <end position="165"/>
    </location>
</feature>
<keyword evidence="4 10" id="KW-1133">Transmembrane helix</keyword>
<evidence type="ECO:0000259" key="12">
    <source>
        <dbReference type="Pfam" id="PF01529"/>
    </source>
</evidence>
<evidence type="ECO:0000256" key="10">
    <source>
        <dbReference type="RuleBase" id="RU079119"/>
    </source>
</evidence>
<dbReference type="GeneID" id="18820987"/>
<comment type="catalytic activity">
    <reaction evidence="9 10">
        <text>L-cysteinyl-[protein] + hexadecanoyl-CoA = S-hexadecanoyl-L-cysteinyl-[protein] + CoA</text>
        <dbReference type="Rhea" id="RHEA:36683"/>
        <dbReference type="Rhea" id="RHEA-COMP:10131"/>
        <dbReference type="Rhea" id="RHEA-COMP:11032"/>
        <dbReference type="ChEBI" id="CHEBI:29950"/>
        <dbReference type="ChEBI" id="CHEBI:57287"/>
        <dbReference type="ChEBI" id="CHEBI:57379"/>
        <dbReference type="ChEBI" id="CHEBI:74151"/>
        <dbReference type="EC" id="2.3.1.225"/>
    </reaction>
</comment>
<sequence>MTREEKTCCGVIEEARMQAREKNERRTRPQPWIVRKMTIGITLGLIAYSSYVYIGRFAVSMIIRDREALGGQPMGIAFLIIFCLLLLMLLWTYTMVVITPPGYAKDLVEKSERPGVSDPPARPSWNSNDLQGTAYELTSPTVDLSRLASREPVRARSTLDSRIQRDQPSPTSGNDDSLVSPATSTVAKPDRYSQGTNHIPEEPHVLNALTPIVAQVPSTSAVPPSESCSTANEGLPPRMLSRRPPSTPVLLSEYRYCSKDELIKPFRAHHCRACGTCVLKYDHHCPWIGHCVGAYNHRFFVIFLIWAVLFTCWTFSTLLGLNVRPYSRMLVHDIDPQHIVVIALTGFFGIFAVLMLISQIMLIRLNQTTVESIGFRLMREREAGTLAYMYSWYDFGARRRTLKKWDQEWGQIGTEGNLWWLGSSDANWEAVMGKNMWWWFLPIGHRLDDGLSYPTNPRFDSQGRWRRRKEWPSDLR</sequence>
<comment type="domain">
    <text evidence="10">The DHHC domain is required for palmitoyltransferase activity.</text>
</comment>
<feature type="region of interest" description="Disordered" evidence="11">
    <location>
        <begin position="110"/>
        <end position="130"/>
    </location>
</feature>
<dbReference type="OrthoDB" id="1436450at2759"/>
<keyword evidence="8 10" id="KW-0012">Acyltransferase</keyword>
<dbReference type="HOGENOM" id="CLU_023534_0_0_1"/>
<feature type="transmembrane region" description="Helical" evidence="10">
    <location>
        <begin position="32"/>
        <end position="54"/>
    </location>
</feature>
<evidence type="ECO:0000256" key="7">
    <source>
        <dbReference type="ARBA" id="ARBA00023288"/>
    </source>
</evidence>
<dbReference type="InterPro" id="IPR001594">
    <property type="entry name" value="Palmitoyltrfase_DHHC"/>
</dbReference>
<dbReference type="EMBL" id="GL945441">
    <property type="protein sequence ID" value="EGO20124.1"/>
    <property type="molecule type" value="Genomic_DNA"/>
</dbReference>
<dbReference type="PANTHER" id="PTHR12246">
    <property type="entry name" value="PALMITOYLTRANSFERASE ZDHHC16"/>
    <property type="match status" value="1"/>
</dbReference>
<feature type="region of interest" description="Disordered" evidence="11">
    <location>
        <begin position="220"/>
        <end position="242"/>
    </location>
</feature>
<dbReference type="KEGG" id="sla:SERLADRAFT_477437"/>
<keyword evidence="6" id="KW-0564">Palmitate</keyword>
<feature type="compositionally biased region" description="Polar residues" evidence="11">
    <location>
        <begin position="220"/>
        <end position="232"/>
    </location>
</feature>
<dbReference type="EC" id="2.3.1.225" evidence="10"/>
<gene>
    <name evidence="13" type="ORF">SERLADRAFT_477437</name>
</gene>
<feature type="transmembrane region" description="Helical" evidence="10">
    <location>
        <begin position="299"/>
        <end position="319"/>
    </location>
</feature>
<reference evidence="13" key="1">
    <citation type="submission" date="2011-04" db="EMBL/GenBank/DDBJ databases">
        <title>Evolution of plant cell wall degrading machinery underlies the functional diversity of forest fungi.</title>
        <authorList>
            <consortium name="US DOE Joint Genome Institute (JGI-PGF)"/>
            <person name="Eastwood D.C."/>
            <person name="Floudas D."/>
            <person name="Binder M."/>
            <person name="Majcherczyk A."/>
            <person name="Schneider P."/>
            <person name="Aerts A."/>
            <person name="Asiegbu F.O."/>
            <person name="Baker S.E."/>
            <person name="Barry K."/>
            <person name="Bendiksby M."/>
            <person name="Blumentritt M."/>
            <person name="Coutinho P.M."/>
            <person name="Cullen D."/>
            <person name="Cullen D."/>
            <person name="Gathman A."/>
            <person name="Goodell B."/>
            <person name="Henrissat B."/>
            <person name="Ihrmark K."/>
            <person name="Kauserud H."/>
            <person name="Kohler A."/>
            <person name="LaButti K."/>
            <person name="Lapidus A."/>
            <person name="Lavin J.L."/>
            <person name="Lee Y.-H."/>
            <person name="Lindquist E."/>
            <person name="Lilly W."/>
            <person name="Lucas S."/>
            <person name="Morin E."/>
            <person name="Murat C."/>
            <person name="Oguiza J.A."/>
            <person name="Park J."/>
            <person name="Pisabarro A.G."/>
            <person name="Riley R."/>
            <person name="Rosling A."/>
            <person name="Salamov A."/>
            <person name="Schmidt O."/>
            <person name="Schmutz J."/>
            <person name="Skrede I."/>
            <person name="Stenlid J."/>
            <person name="Wiebenga A."/>
            <person name="Xie X."/>
            <person name="Kues U."/>
            <person name="Hibbett D.S."/>
            <person name="Hoffmeister D."/>
            <person name="Hogberg N."/>
            <person name="Martin F."/>
            <person name="Grigoriev I.V."/>
            <person name="Watkinson S.C."/>
        </authorList>
    </citation>
    <scope>NUCLEOTIDE SEQUENCE</scope>
    <source>
        <strain evidence="13">S7.9</strain>
    </source>
</reference>